<protein>
    <recommendedName>
        <fullName evidence="4">J domain-containing protein required for chloroplast accumulation response 1</fullName>
    </recommendedName>
</protein>
<evidence type="ECO:0008006" key="4">
    <source>
        <dbReference type="Google" id="ProtNLM"/>
    </source>
</evidence>
<feature type="region of interest" description="Disordered" evidence="1">
    <location>
        <begin position="89"/>
        <end position="130"/>
    </location>
</feature>
<keyword evidence="3" id="KW-1185">Reference proteome</keyword>
<dbReference type="GO" id="GO:0005737">
    <property type="term" value="C:cytoplasm"/>
    <property type="evidence" value="ECO:0007669"/>
    <property type="project" value="TreeGrafter"/>
</dbReference>
<feature type="region of interest" description="Disordered" evidence="1">
    <location>
        <begin position="144"/>
        <end position="188"/>
    </location>
</feature>
<dbReference type="Gene3D" id="1.10.287.110">
    <property type="entry name" value="DnaJ domain"/>
    <property type="match status" value="1"/>
</dbReference>
<reference evidence="2 3" key="1">
    <citation type="journal article" date="2023" name="Int. J. Mol. Sci.">
        <title>De Novo Assembly and Annotation of 11 Diverse Shrub Willow (Salix) Genomes Reveals Novel Gene Organization in Sex-Linked Regions.</title>
        <authorList>
            <person name="Hyden B."/>
            <person name="Feng K."/>
            <person name="Yates T.B."/>
            <person name="Jawdy S."/>
            <person name="Cereghino C."/>
            <person name="Smart L.B."/>
            <person name="Muchero W."/>
        </authorList>
    </citation>
    <scope>NUCLEOTIDE SEQUENCE [LARGE SCALE GENOMIC DNA]</scope>
    <source>
        <tissue evidence="2">Shoot tip</tissue>
    </source>
</reference>
<dbReference type="PANTHER" id="PTHR23172">
    <property type="entry name" value="AUXILIN/CYCLIN G-ASSOCIATED KINASE-RELATED"/>
    <property type="match status" value="1"/>
</dbReference>
<evidence type="ECO:0000256" key="1">
    <source>
        <dbReference type="SAM" id="MobiDB-lite"/>
    </source>
</evidence>
<feature type="region of interest" description="Disordered" evidence="1">
    <location>
        <begin position="420"/>
        <end position="459"/>
    </location>
</feature>
<sequence length="645" mass="71912">MERISQRESVQLDVFGGPPRRSSLQEVRYSFSETADSFASTSGVADTKLSRNSLSGLNDKPVFGDENVNRRRYRNDGFFDDIFRVGESLSSSPRKHDRDSLSSTPGSRALSPAELMPHRADPWSPSLPAQFSQTNLVGEELTNDVSRQSALSKEQSLSSEESSNWTKPEETDKSTSWKRDSDGSEIPTNRNQFHFSIYKWATKGLPFAMPLRGASKSRLNEKCKLQRCSCEGIAGELHPATPHDIDTPSFSSRMGFDKQDDHFLFDTSIQGTPSNLQVIVEDGPINSASGALIEIKHPSATETGLSGKIREEISAVTQEAHDTELKPPCSLLSENDDEQGIDEMTSKNGLKESKVKSTKNSSVVFDVNENIEDQDEKANSVGVDRANFQFPPAKSRDSLGTSRVRGRVKEFVKIFNQEVPGKPTFDLNDSQHQDSRRKERSKFRTEDATNEKMHSNNVHEKNISNASILVDECPKQSQQQHPDTTANNLKATNVSSGRKDRSAPTTAYVPDVSESTIGDTDMSFLLITELSQDEEREPQTSDSHEEIQVIDDKIQKWSKGKEGNIRSLLSTLQYVLWSGSGWKPMPLVDIVEGNAVKRAYQKALLCLHPDKLQQKGATSHEKYIAEKVFDILQEAWTHFNTHGAV</sequence>
<feature type="compositionally biased region" description="Basic and acidic residues" evidence="1">
    <location>
        <begin position="167"/>
        <end position="182"/>
    </location>
</feature>
<feature type="region of interest" description="Disordered" evidence="1">
    <location>
        <begin position="375"/>
        <end position="403"/>
    </location>
</feature>
<dbReference type="EMBL" id="JAPFFJ010000017">
    <property type="protein sequence ID" value="KAJ6404797.1"/>
    <property type="molecule type" value="Genomic_DNA"/>
</dbReference>
<dbReference type="AlphaFoldDB" id="A0AAD6JI12"/>
<dbReference type="GO" id="GO:0030276">
    <property type="term" value="F:clathrin binding"/>
    <property type="evidence" value="ECO:0007669"/>
    <property type="project" value="TreeGrafter"/>
</dbReference>
<feature type="compositionally biased region" description="Basic and acidic residues" evidence="1">
    <location>
        <begin position="429"/>
        <end position="459"/>
    </location>
</feature>
<evidence type="ECO:0000313" key="2">
    <source>
        <dbReference type="EMBL" id="KAJ6404797.1"/>
    </source>
</evidence>
<name>A0AAD6JI12_9ROSI</name>
<feature type="region of interest" description="Disordered" evidence="1">
    <location>
        <begin position="40"/>
        <end position="65"/>
    </location>
</feature>
<feature type="compositionally biased region" description="Polar residues" evidence="1">
    <location>
        <begin position="40"/>
        <end position="56"/>
    </location>
</feature>
<comment type="caution">
    <text evidence="2">The sequence shown here is derived from an EMBL/GenBank/DDBJ whole genome shotgun (WGS) entry which is preliminary data.</text>
</comment>
<feature type="compositionally biased region" description="Low complexity" evidence="1">
    <location>
        <begin position="148"/>
        <end position="163"/>
    </location>
</feature>
<organism evidence="2 3">
    <name type="scientific">Salix udensis</name>
    <dbReference type="NCBI Taxonomy" id="889485"/>
    <lineage>
        <taxon>Eukaryota</taxon>
        <taxon>Viridiplantae</taxon>
        <taxon>Streptophyta</taxon>
        <taxon>Embryophyta</taxon>
        <taxon>Tracheophyta</taxon>
        <taxon>Spermatophyta</taxon>
        <taxon>Magnoliopsida</taxon>
        <taxon>eudicotyledons</taxon>
        <taxon>Gunneridae</taxon>
        <taxon>Pentapetalae</taxon>
        <taxon>rosids</taxon>
        <taxon>fabids</taxon>
        <taxon>Malpighiales</taxon>
        <taxon>Salicaceae</taxon>
        <taxon>Saliceae</taxon>
        <taxon>Salix</taxon>
    </lineage>
</organism>
<gene>
    <name evidence="2" type="ORF">OIU84_012882</name>
</gene>
<feature type="compositionally biased region" description="Polar residues" evidence="1">
    <location>
        <begin position="475"/>
        <end position="496"/>
    </location>
</feature>
<dbReference type="FunFam" id="1.10.287.110:FF:000043">
    <property type="entry name" value="J-domain protein required for chloroplast accumulation response 1"/>
    <property type="match status" value="1"/>
</dbReference>
<evidence type="ECO:0000313" key="3">
    <source>
        <dbReference type="Proteomes" id="UP001162972"/>
    </source>
</evidence>
<dbReference type="GO" id="GO:0072583">
    <property type="term" value="P:clathrin-dependent endocytosis"/>
    <property type="evidence" value="ECO:0007669"/>
    <property type="project" value="TreeGrafter"/>
</dbReference>
<dbReference type="Proteomes" id="UP001162972">
    <property type="component" value="Chromosome 2"/>
</dbReference>
<feature type="region of interest" description="Disordered" evidence="1">
    <location>
        <begin position="473"/>
        <end position="506"/>
    </location>
</feature>
<accession>A0AAD6JI12</accession>
<dbReference type="GO" id="GO:0072318">
    <property type="term" value="P:clathrin coat disassembly"/>
    <property type="evidence" value="ECO:0007669"/>
    <property type="project" value="TreeGrafter"/>
</dbReference>
<dbReference type="InterPro" id="IPR036869">
    <property type="entry name" value="J_dom_sf"/>
</dbReference>
<dbReference type="GO" id="GO:0031982">
    <property type="term" value="C:vesicle"/>
    <property type="evidence" value="ECO:0007669"/>
    <property type="project" value="TreeGrafter"/>
</dbReference>
<proteinExistence type="predicted"/>
<dbReference type="PANTHER" id="PTHR23172:SF64">
    <property type="entry name" value="J DOMAIN-CONTAINING PROTEIN REQUIRED FOR CHLOROPLAST ACCUMULATION RESPONSE 1"/>
    <property type="match status" value="1"/>
</dbReference>
<dbReference type="SUPFAM" id="SSF46565">
    <property type="entry name" value="Chaperone J-domain"/>
    <property type="match status" value="1"/>
</dbReference>